<reference evidence="2 3" key="1">
    <citation type="submission" date="2017-12" db="EMBL/GenBank/DDBJ databases">
        <title>Sequencing, de novo assembly and annotation of complete genome of a new Thraustochytrid species, strain FCC1311.</title>
        <authorList>
            <person name="Sedici K."/>
            <person name="Godart F."/>
            <person name="Aiese Cigliano R."/>
            <person name="Sanseverino W."/>
            <person name="Barakat M."/>
            <person name="Ortet P."/>
            <person name="Marechal E."/>
            <person name="Cagnac O."/>
            <person name="Amato A."/>
        </authorList>
    </citation>
    <scope>NUCLEOTIDE SEQUENCE [LARGE SCALE GENOMIC DNA]</scope>
</reference>
<feature type="compositionally biased region" description="Polar residues" evidence="1">
    <location>
        <begin position="730"/>
        <end position="741"/>
    </location>
</feature>
<evidence type="ECO:0000256" key="1">
    <source>
        <dbReference type="SAM" id="MobiDB-lite"/>
    </source>
</evidence>
<feature type="compositionally biased region" description="Basic and acidic residues" evidence="1">
    <location>
        <begin position="618"/>
        <end position="642"/>
    </location>
</feature>
<dbReference type="OrthoDB" id="71637at2759"/>
<organism evidence="2 3">
    <name type="scientific">Hondaea fermentalgiana</name>
    <dbReference type="NCBI Taxonomy" id="2315210"/>
    <lineage>
        <taxon>Eukaryota</taxon>
        <taxon>Sar</taxon>
        <taxon>Stramenopiles</taxon>
        <taxon>Bigyra</taxon>
        <taxon>Labyrinthulomycetes</taxon>
        <taxon>Thraustochytrida</taxon>
        <taxon>Thraustochytriidae</taxon>
        <taxon>Hondaea</taxon>
    </lineage>
</organism>
<feature type="region of interest" description="Disordered" evidence="1">
    <location>
        <begin position="335"/>
        <end position="357"/>
    </location>
</feature>
<protein>
    <submittedName>
        <fullName evidence="2">Uncharacterized protein</fullName>
    </submittedName>
</protein>
<dbReference type="Proteomes" id="UP000241890">
    <property type="component" value="Unassembled WGS sequence"/>
</dbReference>
<sequence>MGSFDGAAVAALLAGSTKHEYTHKKISKENLADALKKMSDAVGVLFAKADEQQAQLEQEKKLRKELEDSQSVLSRRVLEAEQGLKQANKKMIEQKKDLMREQRKNADLIAELETAREQLREEVSEHETELQRLLRASDRQQSVLQVLKLDVGSAGDVARQALAVAQEAAENAEQTKNEQTSNERPSRRDNRGSGRASGPPRGAGAAALAAGPVDTENLRLSSEQVYCQSVDFATGELGEDLVPLAKLMQALAAKMSTLEKSRGTTADALLDLETEIAKRAFDDEMAVLSTEFKTTCTNLDGLLRSFYEAGVFAEAPPAASISAAVVEAKPPVVPSQSLSVDASNRNGAAQPSEHDRKLAEIRASSQSAPSGAYRVCRGMRDLPQRFEAEVNVLSGVLNATASQLSKMQADIDTKLDADGVDSKIEVKFDEVIEELDRAIASAGADEEEFKRAAQELQDMCTTLSQSKADQSEVLDIRKKLELDARMRDKVEMLQKYMEDKLSRAEADDLVSGKVAKEELGVKLSMLHRRLKAEIGLAIDEHNGVKPWVIGQPLSPHGASPSPKDPLTCLACNRKITPGQMDLLRRAPAMHNAAMNRQQVRSRDAGNNRKMFPVKSKALRPDPRRGHDHVAPFVHDVDSKDWEPLQSPSGLNQADAARGNGSSSLPVLVDRPKTVASLGGTLRRAGPEESHAGPPQTAPSTTAGTSIPPIWPPDDPAAQGAGDHSVPAASENATSSKASPESKQQRPDEGESGPVIEQVRIQTFTF</sequence>
<feature type="compositionally biased region" description="Polar residues" evidence="1">
    <location>
        <begin position="335"/>
        <end position="349"/>
    </location>
</feature>
<gene>
    <name evidence="2" type="ORF">FCC1311_088612</name>
</gene>
<evidence type="ECO:0000313" key="2">
    <source>
        <dbReference type="EMBL" id="GBG32636.1"/>
    </source>
</evidence>
<dbReference type="EMBL" id="BEYU01000126">
    <property type="protein sequence ID" value="GBG32636.1"/>
    <property type="molecule type" value="Genomic_DNA"/>
</dbReference>
<accession>A0A2R5GP29</accession>
<feature type="compositionally biased region" description="Low complexity" evidence="1">
    <location>
        <begin position="193"/>
        <end position="209"/>
    </location>
</feature>
<comment type="caution">
    <text evidence="2">The sequence shown here is derived from an EMBL/GenBank/DDBJ whole genome shotgun (WGS) entry which is preliminary data.</text>
</comment>
<feature type="compositionally biased region" description="Low complexity" evidence="1">
    <location>
        <begin position="168"/>
        <end position="179"/>
    </location>
</feature>
<feature type="region of interest" description="Disordered" evidence="1">
    <location>
        <begin position="168"/>
        <end position="209"/>
    </location>
</feature>
<keyword evidence="3" id="KW-1185">Reference proteome</keyword>
<proteinExistence type="predicted"/>
<dbReference type="InParanoid" id="A0A2R5GP29"/>
<feature type="region of interest" description="Disordered" evidence="1">
    <location>
        <begin position="596"/>
        <end position="670"/>
    </location>
</feature>
<evidence type="ECO:0000313" key="3">
    <source>
        <dbReference type="Proteomes" id="UP000241890"/>
    </source>
</evidence>
<feature type="region of interest" description="Disordered" evidence="1">
    <location>
        <begin position="682"/>
        <end position="765"/>
    </location>
</feature>
<dbReference type="AlphaFoldDB" id="A0A2R5GP29"/>
<name>A0A2R5GP29_9STRA</name>